<dbReference type="Pfam" id="PF13276">
    <property type="entry name" value="HTH_21"/>
    <property type="match status" value="1"/>
</dbReference>
<dbReference type="Pfam" id="PF00665">
    <property type="entry name" value="rve"/>
    <property type="match status" value="1"/>
</dbReference>
<evidence type="ECO:0000313" key="4">
    <source>
        <dbReference type="EMBL" id="MFD2630595.1"/>
    </source>
</evidence>
<dbReference type="InterPro" id="IPR001584">
    <property type="entry name" value="Integrase_cat-core"/>
</dbReference>
<dbReference type="PANTHER" id="PTHR46889">
    <property type="entry name" value="TRANSPOSASE INSF FOR INSERTION SEQUENCE IS3B-RELATED"/>
    <property type="match status" value="1"/>
</dbReference>
<keyword evidence="5" id="KW-1185">Reference proteome</keyword>
<dbReference type="SUPFAM" id="SSF53098">
    <property type="entry name" value="Ribonuclease H-like"/>
    <property type="match status" value="1"/>
</dbReference>
<dbReference type="Pfam" id="PF20310">
    <property type="entry name" value="HTH_Tnp_2"/>
    <property type="match status" value="1"/>
</dbReference>
<organism evidence="4 5">
    <name type="scientific">Oceanobacillus kapialis</name>
    <dbReference type="NCBI Taxonomy" id="481353"/>
    <lineage>
        <taxon>Bacteria</taxon>
        <taxon>Bacillati</taxon>
        <taxon>Bacillota</taxon>
        <taxon>Bacilli</taxon>
        <taxon>Bacillales</taxon>
        <taxon>Bacillaceae</taxon>
        <taxon>Oceanobacillus</taxon>
    </lineage>
</organism>
<dbReference type="Pfam" id="PF13333">
    <property type="entry name" value="rve_2"/>
    <property type="match status" value="1"/>
</dbReference>
<dbReference type="Gene3D" id="3.30.420.10">
    <property type="entry name" value="Ribonuclease H-like superfamily/Ribonuclease H"/>
    <property type="match status" value="1"/>
</dbReference>
<evidence type="ECO:0000313" key="5">
    <source>
        <dbReference type="Proteomes" id="UP001597451"/>
    </source>
</evidence>
<dbReference type="PROSITE" id="PS50994">
    <property type="entry name" value="INTEGRASE"/>
    <property type="match status" value="1"/>
</dbReference>
<dbReference type="Proteomes" id="UP001597451">
    <property type="component" value="Unassembled WGS sequence"/>
</dbReference>
<proteinExistence type="predicted"/>
<protein>
    <submittedName>
        <fullName evidence="4">IS3 family transposase</fullName>
    </submittedName>
</protein>
<dbReference type="InterPro" id="IPR012337">
    <property type="entry name" value="RNaseH-like_sf"/>
</dbReference>
<comment type="function">
    <text evidence="1">Involved in the transposition of the insertion sequence.</text>
</comment>
<feature type="coiled-coil region" evidence="2">
    <location>
        <begin position="113"/>
        <end position="146"/>
    </location>
</feature>
<dbReference type="NCBIfam" id="NF033516">
    <property type="entry name" value="transpos_IS3"/>
    <property type="match status" value="1"/>
</dbReference>
<comment type="caution">
    <text evidence="4">The sequence shown here is derived from an EMBL/GenBank/DDBJ whole genome shotgun (WGS) entry which is preliminary data.</text>
</comment>
<dbReference type="InterPro" id="IPR048020">
    <property type="entry name" value="Transpos_IS3"/>
</dbReference>
<dbReference type="InterPro" id="IPR046929">
    <property type="entry name" value="HTH_Tnp"/>
</dbReference>
<accession>A0ABW5Q4S7</accession>
<reference evidence="5" key="1">
    <citation type="journal article" date="2019" name="Int. J. Syst. Evol. Microbiol.">
        <title>The Global Catalogue of Microorganisms (GCM) 10K type strain sequencing project: providing services to taxonomists for standard genome sequencing and annotation.</title>
        <authorList>
            <consortium name="The Broad Institute Genomics Platform"/>
            <consortium name="The Broad Institute Genome Sequencing Center for Infectious Disease"/>
            <person name="Wu L."/>
            <person name="Ma J."/>
        </authorList>
    </citation>
    <scope>NUCLEOTIDE SEQUENCE [LARGE SCALE GENOMIC DNA]</scope>
    <source>
        <strain evidence="5">TISTR 1858</strain>
    </source>
</reference>
<dbReference type="PANTHER" id="PTHR46889:SF5">
    <property type="entry name" value="INTEGRASE PROTEIN"/>
    <property type="match status" value="1"/>
</dbReference>
<sequence>MGTNSNERGEEIVTKRLFTDKEISKLQANPHVKAVSSKGITYTDSFKRLFLTENEKGKFPVQIFNEQGFDVEIIGKKRIESAGKRWRNAYRENGIAGLQDTRKHNQGRPSEKELSAEEKLKRLESKVRLLEAENELLKKIEMMERRGKREVNVSKTVKFELIHDVIHKYKLSNKVHYFFQLAGVSRSGYYRYWSSKAVKQREKRESEDQKLKEIIIKAYRFRNRNKGARQIKMTLKNQYAITFNLKRIRRIMKKYHIVCPIRRANPYRRIAKATKEHQSVPNHLERNFNQGEPGKVLLTDITYLYDAYGRKVYLSTILDGSTKELLAYHLSRTLTLDIATITIGKLKKNHNITLAEGAFIHSDQGVHYTHPAYQKLLKKHGIGQSMSRRGNCWDNAPQESFFGHFKDETNIKSCKTFEEVKREVKSYMTYYNYYRGQWNLKKMAPVSYRDHLLQNAA</sequence>
<keyword evidence="2" id="KW-0175">Coiled coil</keyword>
<dbReference type="InterPro" id="IPR050900">
    <property type="entry name" value="Transposase_IS3/IS150/IS904"/>
</dbReference>
<dbReference type="RefSeq" id="WP_379563999.1">
    <property type="nucleotide sequence ID" value="NZ_JBHUMX010000045.1"/>
</dbReference>
<dbReference type="InterPro" id="IPR036397">
    <property type="entry name" value="RNaseH_sf"/>
</dbReference>
<evidence type="ECO:0000256" key="2">
    <source>
        <dbReference type="SAM" id="Coils"/>
    </source>
</evidence>
<feature type="domain" description="Integrase catalytic" evidence="3">
    <location>
        <begin position="289"/>
        <end position="453"/>
    </location>
</feature>
<dbReference type="InterPro" id="IPR025948">
    <property type="entry name" value="HTH-like_dom"/>
</dbReference>
<evidence type="ECO:0000259" key="3">
    <source>
        <dbReference type="PROSITE" id="PS50994"/>
    </source>
</evidence>
<evidence type="ECO:0000256" key="1">
    <source>
        <dbReference type="ARBA" id="ARBA00002286"/>
    </source>
</evidence>
<gene>
    <name evidence="4" type="ORF">ACFSUN_17650</name>
</gene>
<dbReference type="EMBL" id="JBHUMX010000045">
    <property type="protein sequence ID" value="MFD2630595.1"/>
    <property type="molecule type" value="Genomic_DNA"/>
</dbReference>
<name>A0ABW5Q4S7_9BACI</name>